<dbReference type="GO" id="GO:0046872">
    <property type="term" value="F:metal ion binding"/>
    <property type="evidence" value="ECO:0007669"/>
    <property type="project" value="UniProtKB-KW"/>
</dbReference>
<dbReference type="InterPro" id="IPR033895">
    <property type="entry name" value="GPT"/>
</dbReference>
<feature type="transmembrane region" description="Helical" evidence="20">
    <location>
        <begin position="94"/>
        <end position="116"/>
    </location>
</feature>
<keyword evidence="9 20" id="KW-0812">Transmembrane</keyword>
<evidence type="ECO:0000256" key="7">
    <source>
        <dbReference type="ARBA" id="ARBA00022676"/>
    </source>
</evidence>
<evidence type="ECO:0000256" key="19">
    <source>
        <dbReference type="SAM" id="MobiDB-lite"/>
    </source>
</evidence>
<evidence type="ECO:0000256" key="9">
    <source>
        <dbReference type="ARBA" id="ARBA00022692"/>
    </source>
</evidence>
<comment type="pathway">
    <text evidence="3">Protein modification; protein glycosylation.</text>
</comment>
<evidence type="ECO:0000256" key="13">
    <source>
        <dbReference type="ARBA" id="ARBA00022989"/>
    </source>
</evidence>
<comment type="subcellular location">
    <subcellularLocation>
        <location evidence="2">Endoplasmic reticulum membrane</location>
        <topology evidence="2">Multi-pass membrane protein</topology>
    </subcellularLocation>
</comment>
<sequence>MSAESLTAPTPTPTAIPTATQKIEPEQKVTGLPGRPIPTFIPTILIPLSLCLIFRPLLLSPSSTGLVEGSGTTTAAGLTASIGDHTLPALEASVGFAILAAVGSVLVVPRVAGAFMRKGLKGRDLLKKNSYEVPESMGLPIASIYIVLLILFIPFPFTLRSQSGALKTGPFPHEELSLYLSALLSLLTATLLGFLDDIFDIRWRHKLPIPIVASVPLLLVYYAQGGLTTIVMPKGFRSIFGKVVELGPFYYVYMSLLSTFATNSINILAGINGLEVIQPLIIALSVVVNDCLYVPLPRIDLPVLGLVWEHHGVSLLGAVGGEVMVERHLLSLYFMLPLVGVCVGLLYHNWYPSRAFVGDTFCYFTGMTFACVAIISHYPKTLLLLFIPQIFNFILSCPQLFGLVVCPRHRLPKINHETGLLEPSIAMISSPTVSQPSRDDKGSEVSVKEPRWITVFCLEVFAFLGLVRLQRASDGGKETKGKGRIVSTTNLTILNFILIHVGPVREDTLTLIIVALQIAGSCLAFFIRYGAVRLFYDGDRK</sequence>
<evidence type="ECO:0000256" key="8">
    <source>
        <dbReference type="ARBA" id="ARBA00022679"/>
    </source>
</evidence>
<evidence type="ECO:0000256" key="5">
    <source>
        <dbReference type="ARBA" id="ARBA00013225"/>
    </source>
</evidence>
<evidence type="ECO:0000256" key="17">
    <source>
        <dbReference type="ARBA" id="ARBA00044717"/>
    </source>
</evidence>
<feature type="transmembrane region" description="Helical" evidence="20">
    <location>
        <begin position="332"/>
        <end position="350"/>
    </location>
</feature>
<feature type="transmembrane region" description="Helical" evidence="20">
    <location>
        <begin position="382"/>
        <end position="401"/>
    </location>
</feature>
<comment type="catalytic activity">
    <reaction evidence="18">
        <text>a di-trans,poly-cis-dolichyl phosphate + UDP-N-acetyl-alpha-D-glucosamine = an N-acetyl-alpha-D-glucosaminyl-diphospho-di-trans,poly-cis-dolichol + UMP</text>
        <dbReference type="Rhea" id="RHEA:13289"/>
        <dbReference type="Rhea" id="RHEA-COMP:19498"/>
        <dbReference type="Rhea" id="RHEA-COMP:19507"/>
        <dbReference type="ChEBI" id="CHEBI:57683"/>
        <dbReference type="ChEBI" id="CHEBI:57705"/>
        <dbReference type="ChEBI" id="CHEBI:57865"/>
        <dbReference type="ChEBI" id="CHEBI:58427"/>
        <dbReference type="EC" id="2.7.8.15"/>
    </reaction>
    <physiologicalReaction direction="left-to-right" evidence="18">
        <dbReference type="Rhea" id="RHEA:13290"/>
    </physiologicalReaction>
</comment>
<name>A0A0F7SJA2_PHARH</name>
<dbReference type="GO" id="GO:0006488">
    <property type="term" value="P:dolichol-linked oligosaccharide biosynthetic process"/>
    <property type="evidence" value="ECO:0007669"/>
    <property type="project" value="InterPro"/>
</dbReference>
<feature type="transmembrane region" description="Helical" evidence="20">
    <location>
        <begin position="508"/>
        <end position="531"/>
    </location>
</feature>
<feature type="transmembrane region" description="Helical" evidence="20">
    <location>
        <begin position="481"/>
        <end position="502"/>
    </location>
</feature>
<accession>A0A0F7SJA2</accession>
<dbReference type="AlphaFoldDB" id="A0A0F7SJA2"/>
<evidence type="ECO:0000313" key="21">
    <source>
        <dbReference type="EMBL" id="CDZ97414.1"/>
    </source>
</evidence>
<comment type="cofactor">
    <cofactor evidence="1">
        <name>Mg(2+)</name>
        <dbReference type="ChEBI" id="CHEBI:18420"/>
    </cofactor>
</comment>
<evidence type="ECO:0000256" key="20">
    <source>
        <dbReference type="SAM" id="Phobius"/>
    </source>
</evidence>
<dbReference type="EC" id="2.7.8.15" evidence="5"/>
<evidence type="ECO:0000256" key="14">
    <source>
        <dbReference type="ARBA" id="ARBA00023136"/>
    </source>
</evidence>
<dbReference type="CDD" id="cd06855">
    <property type="entry name" value="GT_GPT_euk"/>
    <property type="match status" value="1"/>
</dbReference>
<keyword evidence="12" id="KW-0460">Magnesium</keyword>
<feature type="transmembrane region" description="Helical" evidence="20">
    <location>
        <begin position="137"/>
        <end position="157"/>
    </location>
</feature>
<dbReference type="UniPathway" id="UPA00378"/>
<keyword evidence="10" id="KW-0479">Metal-binding</keyword>
<evidence type="ECO:0000256" key="16">
    <source>
        <dbReference type="ARBA" id="ARBA00033238"/>
    </source>
</evidence>
<reference evidence="21" key="1">
    <citation type="submission" date="2014-08" db="EMBL/GenBank/DDBJ databases">
        <authorList>
            <person name="Sharma Rahul"/>
            <person name="Thines Marco"/>
        </authorList>
    </citation>
    <scope>NUCLEOTIDE SEQUENCE</scope>
</reference>
<evidence type="ECO:0000256" key="1">
    <source>
        <dbReference type="ARBA" id="ARBA00001946"/>
    </source>
</evidence>
<evidence type="ECO:0000256" key="3">
    <source>
        <dbReference type="ARBA" id="ARBA00004922"/>
    </source>
</evidence>
<dbReference type="EMBL" id="LN483167">
    <property type="protein sequence ID" value="CDZ97414.1"/>
    <property type="molecule type" value="Genomic_DNA"/>
</dbReference>
<proteinExistence type="inferred from homology"/>
<dbReference type="Pfam" id="PF00953">
    <property type="entry name" value="Glycos_transf_4"/>
    <property type="match status" value="1"/>
</dbReference>
<keyword evidence="13 20" id="KW-1133">Transmembrane helix</keyword>
<evidence type="ECO:0000256" key="15">
    <source>
        <dbReference type="ARBA" id="ARBA00029567"/>
    </source>
</evidence>
<evidence type="ECO:0000256" key="2">
    <source>
        <dbReference type="ARBA" id="ARBA00004477"/>
    </source>
</evidence>
<feature type="transmembrane region" description="Helical" evidence="20">
    <location>
        <begin position="356"/>
        <end position="375"/>
    </location>
</feature>
<comment type="function">
    <text evidence="17">UDP-N-acetylglucosamine--dolichyl-phosphate N-acetylglucosaminephosphotransferase that operates in the biosynthetic pathway of dolichol-linked oligosaccharides, the glycan precursors employed in protein asparagine (N)-glycosylation. The assembly of dolichol-linked oligosaccharides begins on the cytosolic side of the endoplasmic reticulum membrane and finishes in its lumen. The sequential addition of sugars to dolichol pyrophosphate produces dolichol-linked oligosaccharides containing fourteen sugars, including two GlcNAcs, nine mannoses and three glucoses. Once assembled, the oligosaccharide is transferred from the lipid to nascent proteins by oligosaccharyltransferases. Catalyzes the initial step of dolichol-linked oligosaccharide biosynthesis, transfering GlcNAc-1-P from cytosolic UDP-GlcNAc onto the carrier lipid dolichyl phosphate (P-dolichol), yielding GlcNAc-P-P-dolichol embedded in the cytoplasmic leaflet of the endoplasmic reticulum membrane.</text>
</comment>
<feature type="transmembrane region" description="Helical" evidence="20">
    <location>
        <begin position="177"/>
        <end position="195"/>
    </location>
</feature>
<protein>
    <recommendedName>
        <fullName evidence="6">UDP-N-acetylglucosamine--dolichyl-phosphate N-acetylglucosaminephosphotransferase</fullName>
        <ecNumber evidence="5">2.7.8.15</ecNumber>
    </recommendedName>
    <alternativeName>
        <fullName evidence="15">GlcNAc-1-P transferase</fullName>
    </alternativeName>
    <alternativeName>
        <fullName evidence="16">N-acetylglucosamine-1-phosphate transferase</fullName>
    </alternativeName>
</protein>
<evidence type="ECO:0000256" key="18">
    <source>
        <dbReference type="ARBA" id="ARBA00045078"/>
    </source>
</evidence>
<keyword evidence="11" id="KW-0256">Endoplasmic reticulum</keyword>
<dbReference type="InterPro" id="IPR000715">
    <property type="entry name" value="Glycosyl_transferase_4"/>
</dbReference>
<keyword evidence="7" id="KW-0328">Glycosyltransferase</keyword>
<dbReference type="GO" id="GO:0016757">
    <property type="term" value="F:glycosyltransferase activity"/>
    <property type="evidence" value="ECO:0007669"/>
    <property type="project" value="UniProtKB-KW"/>
</dbReference>
<keyword evidence="8 21" id="KW-0808">Transferase</keyword>
<dbReference type="PANTHER" id="PTHR10571:SF0">
    <property type="entry name" value="UDP-N-ACETYLGLUCOSAMINE--DOLICHYL-PHOSPHATE N-ACETYLGLUCOSAMINEPHOSPHOTRANSFERASE"/>
    <property type="match status" value="1"/>
</dbReference>
<evidence type="ECO:0000256" key="12">
    <source>
        <dbReference type="ARBA" id="ARBA00022842"/>
    </source>
</evidence>
<feature type="compositionally biased region" description="Low complexity" evidence="19">
    <location>
        <begin position="7"/>
        <end position="20"/>
    </location>
</feature>
<dbReference type="GO" id="GO:0005789">
    <property type="term" value="C:endoplasmic reticulum membrane"/>
    <property type="evidence" value="ECO:0007669"/>
    <property type="project" value="UniProtKB-SubCell"/>
</dbReference>
<dbReference type="GO" id="GO:0003975">
    <property type="term" value="F:UDP-N-acetylglucosamine-dolichyl-phosphate N-acetylglucosaminephosphotransferase activity"/>
    <property type="evidence" value="ECO:0007669"/>
    <property type="project" value="UniProtKB-EC"/>
</dbReference>
<organism evidence="21">
    <name type="scientific">Phaffia rhodozyma</name>
    <name type="common">Yeast</name>
    <name type="synonym">Xanthophyllomyces dendrorhous</name>
    <dbReference type="NCBI Taxonomy" id="264483"/>
    <lineage>
        <taxon>Eukaryota</taxon>
        <taxon>Fungi</taxon>
        <taxon>Dikarya</taxon>
        <taxon>Basidiomycota</taxon>
        <taxon>Agaricomycotina</taxon>
        <taxon>Tremellomycetes</taxon>
        <taxon>Cystofilobasidiales</taxon>
        <taxon>Mrakiaceae</taxon>
        <taxon>Phaffia</taxon>
    </lineage>
</organism>
<keyword evidence="14 20" id="KW-0472">Membrane</keyword>
<feature type="transmembrane region" description="Helical" evidence="20">
    <location>
        <begin position="37"/>
        <end position="58"/>
    </location>
</feature>
<feature type="transmembrane region" description="Helical" evidence="20">
    <location>
        <begin position="452"/>
        <end position="469"/>
    </location>
</feature>
<evidence type="ECO:0000256" key="6">
    <source>
        <dbReference type="ARBA" id="ARBA00017659"/>
    </source>
</evidence>
<evidence type="ECO:0000256" key="4">
    <source>
        <dbReference type="ARBA" id="ARBA00009317"/>
    </source>
</evidence>
<feature type="transmembrane region" description="Helical" evidence="20">
    <location>
        <begin position="250"/>
        <end position="269"/>
    </location>
</feature>
<evidence type="ECO:0000256" key="10">
    <source>
        <dbReference type="ARBA" id="ARBA00022723"/>
    </source>
</evidence>
<feature type="region of interest" description="Disordered" evidence="19">
    <location>
        <begin position="1"/>
        <end position="31"/>
    </location>
</feature>
<feature type="transmembrane region" description="Helical" evidence="20">
    <location>
        <begin position="207"/>
        <end position="230"/>
    </location>
</feature>
<comment type="similarity">
    <text evidence="4">Belongs to the glycosyltransferase 4 family.</text>
</comment>
<evidence type="ECO:0000256" key="11">
    <source>
        <dbReference type="ARBA" id="ARBA00022824"/>
    </source>
</evidence>
<dbReference type="PANTHER" id="PTHR10571">
    <property type="entry name" value="UDP-N-ACETYLGLUCOSAMINE--DOLICHYL-PHOSPHATE N-ACETYLGLUCOSAMINEPHOSPHOTRANSFERASE"/>
    <property type="match status" value="1"/>
</dbReference>